<dbReference type="Pfam" id="PF07980">
    <property type="entry name" value="SusD_RagB"/>
    <property type="match status" value="1"/>
</dbReference>
<dbReference type="GO" id="GO:0009279">
    <property type="term" value="C:cell outer membrane"/>
    <property type="evidence" value="ECO:0007669"/>
    <property type="project" value="UniProtKB-SubCell"/>
</dbReference>
<evidence type="ECO:0000313" key="9">
    <source>
        <dbReference type="Proteomes" id="UP000725002"/>
    </source>
</evidence>
<protein>
    <submittedName>
        <fullName evidence="8">RagB/SusD family nutrient uptake outer membrane protein</fullName>
    </submittedName>
</protein>
<evidence type="ECO:0000256" key="2">
    <source>
        <dbReference type="ARBA" id="ARBA00006275"/>
    </source>
</evidence>
<dbReference type="SUPFAM" id="SSF48452">
    <property type="entry name" value="TPR-like"/>
    <property type="match status" value="1"/>
</dbReference>
<evidence type="ECO:0000256" key="1">
    <source>
        <dbReference type="ARBA" id="ARBA00004442"/>
    </source>
</evidence>
<dbReference type="EMBL" id="JADILV010000035">
    <property type="protein sequence ID" value="MBO8483471.1"/>
    <property type="molecule type" value="Genomic_DNA"/>
</dbReference>
<keyword evidence="3" id="KW-0732">Signal</keyword>
<evidence type="ECO:0000313" key="8">
    <source>
        <dbReference type="EMBL" id="MBO8483471.1"/>
    </source>
</evidence>
<dbReference type="Gene3D" id="1.25.40.390">
    <property type="match status" value="1"/>
</dbReference>
<feature type="domain" description="RagB/SusD" evidence="6">
    <location>
        <begin position="351"/>
        <end position="493"/>
    </location>
</feature>
<dbReference type="Gene3D" id="1.25.40.900">
    <property type="match status" value="1"/>
</dbReference>
<reference evidence="8" key="2">
    <citation type="journal article" date="2021" name="PeerJ">
        <title>Extensive microbial diversity within the chicken gut microbiome revealed by metagenomics and culture.</title>
        <authorList>
            <person name="Gilroy R."/>
            <person name="Ravi A."/>
            <person name="Getino M."/>
            <person name="Pursley I."/>
            <person name="Horton D.L."/>
            <person name="Alikhan N.F."/>
            <person name="Baker D."/>
            <person name="Gharbi K."/>
            <person name="Hall N."/>
            <person name="Watson M."/>
            <person name="Adriaenssens E.M."/>
            <person name="Foster-Nyarko E."/>
            <person name="Jarju S."/>
            <person name="Secka A."/>
            <person name="Antonio M."/>
            <person name="Oren A."/>
            <person name="Chaudhuri R.R."/>
            <person name="La Ragione R."/>
            <person name="Hildebrand F."/>
            <person name="Pallen M.J."/>
        </authorList>
    </citation>
    <scope>NUCLEOTIDE SEQUENCE</scope>
    <source>
        <strain evidence="8">G3-8215</strain>
    </source>
</reference>
<accession>A0A940DTC8</accession>
<evidence type="ECO:0000259" key="6">
    <source>
        <dbReference type="Pfam" id="PF07980"/>
    </source>
</evidence>
<keyword evidence="5" id="KW-0998">Cell outer membrane</keyword>
<proteinExistence type="inferred from homology"/>
<gene>
    <name evidence="8" type="ORF">IAB75_05095</name>
</gene>
<sequence>MKKYIFTAALALSVLTGCKDFLTEEPVLSQSDVLTLSTYEGLDKVTAGAYAPLASTAWYGGDFIIINEMKTGNGKKYIGSDFDTGRCTDWYNINYTPDNTSSLWGYGYYVITAANNVILNLEGKSDNQQDLNNLKAECLFLRALSHFDLVRTYAQPYNYTEDASHLGVPVITSVQAATDMPARETVAKVYGQIEADLLEAEKIIDPSYVRAGVKDTRSVVSLEAIQALLSRVYLYMGNWQGCADYATKVINSKKFSMWTADDLSFVNSENAAERATNYENFVYSFDSHSDGEVIFEVYGASGQSYGGGNEAICSLTSENQYGDAGACADLMGLYAEGDVRGTMFQSKLSEKDSRTVYWTAKYFGKGLTTPDYTNTIVLRLSEMYLNRAEAIYNGASISGASTSSDIRTITSNRGAADIPNPSISDIYGERRKELAWEGHEWFDLARTGRTMTRTDSDANAAANEVRPGDTRWAMPIPRRETTVNDNLEQNPGY</sequence>
<dbReference type="InterPro" id="IPR011990">
    <property type="entry name" value="TPR-like_helical_dom_sf"/>
</dbReference>
<evidence type="ECO:0000256" key="5">
    <source>
        <dbReference type="ARBA" id="ARBA00023237"/>
    </source>
</evidence>
<comment type="caution">
    <text evidence="8">The sequence shown here is derived from an EMBL/GenBank/DDBJ whole genome shotgun (WGS) entry which is preliminary data.</text>
</comment>
<reference evidence="8" key="1">
    <citation type="submission" date="2020-10" db="EMBL/GenBank/DDBJ databases">
        <authorList>
            <person name="Gilroy R."/>
        </authorList>
    </citation>
    <scope>NUCLEOTIDE SEQUENCE</scope>
    <source>
        <strain evidence="8">G3-8215</strain>
    </source>
</reference>
<comment type="similarity">
    <text evidence="2">Belongs to the SusD family.</text>
</comment>
<evidence type="ECO:0000256" key="3">
    <source>
        <dbReference type="ARBA" id="ARBA00022729"/>
    </source>
</evidence>
<dbReference type="PROSITE" id="PS51257">
    <property type="entry name" value="PROKAR_LIPOPROTEIN"/>
    <property type="match status" value="1"/>
</dbReference>
<dbReference type="Pfam" id="PF14322">
    <property type="entry name" value="SusD-like_3"/>
    <property type="match status" value="1"/>
</dbReference>
<evidence type="ECO:0000259" key="7">
    <source>
        <dbReference type="Pfam" id="PF14322"/>
    </source>
</evidence>
<evidence type="ECO:0000256" key="4">
    <source>
        <dbReference type="ARBA" id="ARBA00023136"/>
    </source>
</evidence>
<dbReference type="InterPro" id="IPR012944">
    <property type="entry name" value="SusD_RagB_dom"/>
</dbReference>
<comment type="subcellular location">
    <subcellularLocation>
        <location evidence="1">Cell outer membrane</location>
    </subcellularLocation>
</comment>
<dbReference type="Proteomes" id="UP000725002">
    <property type="component" value="Unassembled WGS sequence"/>
</dbReference>
<dbReference type="AlphaFoldDB" id="A0A940DTC8"/>
<organism evidence="8 9">
    <name type="scientific">Candidatus Cryptobacteroides avicola</name>
    <dbReference type="NCBI Taxonomy" id="2840757"/>
    <lineage>
        <taxon>Bacteria</taxon>
        <taxon>Pseudomonadati</taxon>
        <taxon>Bacteroidota</taxon>
        <taxon>Bacteroidia</taxon>
        <taxon>Bacteroidales</taxon>
        <taxon>Candidatus Cryptobacteroides</taxon>
    </lineage>
</organism>
<dbReference type="Gene3D" id="2.20.20.130">
    <property type="match status" value="1"/>
</dbReference>
<feature type="domain" description="SusD-like N-terminal" evidence="7">
    <location>
        <begin position="20"/>
        <end position="234"/>
    </location>
</feature>
<name>A0A940DTC8_9BACT</name>
<dbReference type="InterPro" id="IPR033985">
    <property type="entry name" value="SusD-like_N"/>
</dbReference>
<keyword evidence="4" id="KW-0472">Membrane</keyword>